<dbReference type="AlphaFoldDB" id="A0A6J5TIM8"/>
<evidence type="ECO:0000313" key="1">
    <source>
        <dbReference type="EMBL" id="CAB4263800.1"/>
    </source>
</evidence>
<sequence length="90" mass="9568">MTHRRTSLPGPMVRWRSPLPGYYKLNVGDVIDLQDGARGVAVVVCDSCGVLSGAVVMRALGLVSVLATELYTTKTGLSFALDASFEALLL</sequence>
<evidence type="ECO:0008006" key="3">
    <source>
        <dbReference type="Google" id="ProtNLM"/>
    </source>
</evidence>
<accession>A0A6J5TIM8</accession>
<name>A0A6J5TIM8_PRUAR</name>
<reference evidence="1 2" key="1">
    <citation type="submission" date="2020-05" db="EMBL/GenBank/DDBJ databases">
        <authorList>
            <person name="Campoy J."/>
            <person name="Schneeberger K."/>
            <person name="Spophaly S."/>
        </authorList>
    </citation>
    <scope>NUCLEOTIDE SEQUENCE [LARGE SCALE GENOMIC DNA]</scope>
    <source>
        <strain evidence="1">PruArmRojPasFocal</strain>
    </source>
</reference>
<organism evidence="1 2">
    <name type="scientific">Prunus armeniaca</name>
    <name type="common">Apricot</name>
    <name type="synonym">Armeniaca vulgaris</name>
    <dbReference type="NCBI Taxonomy" id="36596"/>
    <lineage>
        <taxon>Eukaryota</taxon>
        <taxon>Viridiplantae</taxon>
        <taxon>Streptophyta</taxon>
        <taxon>Embryophyta</taxon>
        <taxon>Tracheophyta</taxon>
        <taxon>Spermatophyta</taxon>
        <taxon>Magnoliopsida</taxon>
        <taxon>eudicotyledons</taxon>
        <taxon>Gunneridae</taxon>
        <taxon>Pentapetalae</taxon>
        <taxon>rosids</taxon>
        <taxon>fabids</taxon>
        <taxon>Rosales</taxon>
        <taxon>Rosaceae</taxon>
        <taxon>Amygdaloideae</taxon>
        <taxon>Amygdaleae</taxon>
        <taxon>Prunus</taxon>
    </lineage>
</organism>
<evidence type="ECO:0000313" key="2">
    <source>
        <dbReference type="Proteomes" id="UP000507222"/>
    </source>
</evidence>
<dbReference type="EMBL" id="CAEKDK010000001">
    <property type="protein sequence ID" value="CAB4263800.1"/>
    <property type="molecule type" value="Genomic_DNA"/>
</dbReference>
<gene>
    <name evidence="1" type="ORF">CURHAP_LOCUS4919</name>
</gene>
<protein>
    <recommendedName>
        <fullName evidence="3">RNase H type-1 domain-containing protein</fullName>
    </recommendedName>
</protein>
<dbReference type="Proteomes" id="UP000507222">
    <property type="component" value="Unassembled WGS sequence"/>
</dbReference>
<proteinExistence type="predicted"/>